<feature type="compositionally biased region" description="Low complexity" evidence="1">
    <location>
        <begin position="28"/>
        <end position="52"/>
    </location>
</feature>
<feature type="compositionally biased region" description="Polar residues" evidence="1">
    <location>
        <begin position="61"/>
        <end position="82"/>
    </location>
</feature>
<evidence type="ECO:0000313" key="2">
    <source>
        <dbReference type="EMBL" id="OAP53700.1"/>
    </source>
</evidence>
<gene>
    <name evidence="2" type="ORF">AYL99_12126</name>
</gene>
<feature type="region of interest" description="Disordered" evidence="1">
    <location>
        <begin position="1"/>
        <end position="20"/>
    </location>
</feature>
<dbReference type="GeneID" id="30016286"/>
<evidence type="ECO:0000256" key="1">
    <source>
        <dbReference type="SAM" id="MobiDB-lite"/>
    </source>
</evidence>
<dbReference type="EMBL" id="LVYI01000046">
    <property type="protein sequence ID" value="OAP53700.1"/>
    <property type="molecule type" value="Genomic_DNA"/>
</dbReference>
<proteinExistence type="predicted"/>
<keyword evidence="3" id="KW-1185">Reference proteome</keyword>
<dbReference type="Proteomes" id="UP000078343">
    <property type="component" value="Unassembled WGS sequence"/>
</dbReference>
<accession>A0A178Z1M2</accession>
<reference evidence="2 3" key="1">
    <citation type="submission" date="2016-04" db="EMBL/GenBank/DDBJ databases">
        <title>Draft genome of Fonsecaea erecta CBS 125763.</title>
        <authorList>
            <person name="Weiss V.A."/>
            <person name="Vicente V.A."/>
            <person name="Raittz R.T."/>
            <person name="Moreno L.F."/>
            <person name="De Souza E.M."/>
            <person name="Pedrosa F.O."/>
            <person name="Steffens M.B."/>
            <person name="Faoro H."/>
            <person name="Tadra-Sfeir M.Z."/>
            <person name="Najafzadeh M.J."/>
            <person name="Felipe M.S."/>
            <person name="Teixeira M."/>
            <person name="Sun J."/>
            <person name="Xi L."/>
            <person name="Gomes R."/>
            <person name="De Azevedo C.M."/>
            <person name="Salgado C.G."/>
            <person name="Da Silva M.B."/>
            <person name="Nascimento M.F."/>
            <person name="Queiroz-Telles F."/>
            <person name="Attili D.S."/>
            <person name="Gorbushina A."/>
        </authorList>
    </citation>
    <scope>NUCLEOTIDE SEQUENCE [LARGE SCALE GENOMIC DNA]</scope>
    <source>
        <strain evidence="2 3">CBS 125763</strain>
    </source>
</reference>
<dbReference type="AlphaFoldDB" id="A0A178Z1M2"/>
<sequence>MDSRSENALEPAAPGQALGSLAVSDCDTVSAPVSASASTSTSASVSAPVFASDGDAISVSDGDNASASAYTGQRSRPTQPDQLQELPQLAEDVATHKLLLTSDDKSKLQQAAPSSPDPPSPEYPFELQQLANFLRNRPRSNDHIIEFFLPVEQYQQLSELSIDGRFAGSRLRYDYSSATETLALRMIGGKHESLTQYLNNRLRSFLDRPAIIEHTSSLRYHGSADLEYPSRCGNGYIVHEPDISITNLNKPTYPVVVVEVAHAQSTKELHNLAREYIEQTEGHIQTVITLDFDYPRGKGAYLTVWKARFGEDGRFKEVARGDIVEIRNRDGVKNPDPRAGVSLSLRDFGVTRLRTRADYQVLTILGDDVYARLEEWEQENELVKVARADFLARVQARSDLKRRRNGEVARPEGMKRRRR</sequence>
<dbReference type="OrthoDB" id="3485856at2759"/>
<evidence type="ECO:0000313" key="3">
    <source>
        <dbReference type="Proteomes" id="UP000078343"/>
    </source>
</evidence>
<protein>
    <recommendedName>
        <fullName evidence="4">Restriction endonuclease domain-containing protein</fullName>
    </recommendedName>
</protein>
<dbReference type="STRING" id="1367422.A0A178Z1M2"/>
<organism evidence="2 3">
    <name type="scientific">Fonsecaea erecta</name>
    <dbReference type="NCBI Taxonomy" id="1367422"/>
    <lineage>
        <taxon>Eukaryota</taxon>
        <taxon>Fungi</taxon>
        <taxon>Dikarya</taxon>
        <taxon>Ascomycota</taxon>
        <taxon>Pezizomycotina</taxon>
        <taxon>Eurotiomycetes</taxon>
        <taxon>Chaetothyriomycetidae</taxon>
        <taxon>Chaetothyriales</taxon>
        <taxon>Herpotrichiellaceae</taxon>
        <taxon>Fonsecaea</taxon>
    </lineage>
</organism>
<feature type="region of interest" description="Disordered" evidence="1">
    <location>
        <begin position="103"/>
        <end position="123"/>
    </location>
</feature>
<comment type="caution">
    <text evidence="2">The sequence shown here is derived from an EMBL/GenBank/DDBJ whole genome shotgun (WGS) entry which is preliminary data.</text>
</comment>
<feature type="region of interest" description="Disordered" evidence="1">
    <location>
        <begin position="28"/>
        <end position="82"/>
    </location>
</feature>
<dbReference type="RefSeq" id="XP_018687067.1">
    <property type="nucleotide sequence ID" value="XM_018843602.1"/>
</dbReference>
<evidence type="ECO:0008006" key="4">
    <source>
        <dbReference type="Google" id="ProtNLM"/>
    </source>
</evidence>
<name>A0A178Z1M2_9EURO</name>